<proteinExistence type="predicted"/>
<reference evidence="2" key="1">
    <citation type="submission" date="2020-08" db="EMBL/GenBank/DDBJ databases">
        <title>Genome sequencing and assembly of the red palm weevil Rhynchophorus ferrugineus.</title>
        <authorList>
            <person name="Dias G.B."/>
            <person name="Bergman C.M."/>
            <person name="Manee M."/>
        </authorList>
    </citation>
    <scope>NUCLEOTIDE SEQUENCE</scope>
    <source>
        <strain evidence="2">AA-2017</strain>
        <tissue evidence="2">Whole larva</tissue>
    </source>
</reference>
<sequence length="98" mass="11624">MSKDIEKTISDLRKTFYSGKTKTYDFRRAQLNGLLQFVTENERQILDILSKENRKPKFESCISEISHMKTEINEALTNLKSWMQPTKPRKHISYILDK</sequence>
<gene>
    <name evidence="3" type="ORF">GWI33_009410</name>
    <name evidence="2" type="ORF">GWI33_009411</name>
</gene>
<dbReference type="Gene3D" id="3.40.605.10">
    <property type="entry name" value="Aldehyde Dehydrogenase, Chain A, domain 1"/>
    <property type="match status" value="1"/>
</dbReference>
<dbReference type="SUPFAM" id="SSF53720">
    <property type="entry name" value="ALDH-like"/>
    <property type="match status" value="1"/>
</dbReference>
<evidence type="ECO:0000313" key="2">
    <source>
        <dbReference type="EMBL" id="KAF7277137.1"/>
    </source>
</evidence>
<dbReference type="GO" id="GO:0006081">
    <property type="term" value="P:aldehyde metabolic process"/>
    <property type="evidence" value="ECO:0007669"/>
    <property type="project" value="InterPro"/>
</dbReference>
<dbReference type="PANTHER" id="PTHR43570:SF16">
    <property type="entry name" value="ALDEHYDE DEHYDROGENASE TYPE III, ISOFORM Q"/>
    <property type="match status" value="1"/>
</dbReference>
<dbReference type="EMBL" id="JAACXV010003988">
    <property type="protein sequence ID" value="KAF7277138.1"/>
    <property type="molecule type" value="Genomic_DNA"/>
</dbReference>
<comment type="caution">
    <text evidence="2">The sequence shown here is derived from an EMBL/GenBank/DDBJ whole genome shotgun (WGS) entry which is preliminary data.</text>
</comment>
<evidence type="ECO:0000256" key="1">
    <source>
        <dbReference type="ARBA" id="ARBA00023002"/>
    </source>
</evidence>
<evidence type="ECO:0000313" key="4">
    <source>
        <dbReference type="Proteomes" id="UP000625711"/>
    </source>
</evidence>
<organism evidence="2 4">
    <name type="scientific">Rhynchophorus ferrugineus</name>
    <name type="common">Red palm weevil</name>
    <name type="synonym">Curculio ferrugineus</name>
    <dbReference type="NCBI Taxonomy" id="354439"/>
    <lineage>
        <taxon>Eukaryota</taxon>
        <taxon>Metazoa</taxon>
        <taxon>Ecdysozoa</taxon>
        <taxon>Arthropoda</taxon>
        <taxon>Hexapoda</taxon>
        <taxon>Insecta</taxon>
        <taxon>Pterygota</taxon>
        <taxon>Neoptera</taxon>
        <taxon>Endopterygota</taxon>
        <taxon>Coleoptera</taxon>
        <taxon>Polyphaga</taxon>
        <taxon>Cucujiformia</taxon>
        <taxon>Curculionidae</taxon>
        <taxon>Dryophthorinae</taxon>
        <taxon>Rhynchophorus</taxon>
    </lineage>
</organism>
<protein>
    <submittedName>
        <fullName evidence="2">Uncharacterized protein</fullName>
    </submittedName>
</protein>
<evidence type="ECO:0000313" key="3">
    <source>
        <dbReference type="EMBL" id="KAF7277138.1"/>
    </source>
</evidence>
<dbReference type="InterPro" id="IPR016162">
    <property type="entry name" value="Ald_DH_N"/>
</dbReference>
<keyword evidence="1" id="KW-0560">Oxidoreductase</keyword>
<dbReference type="OrthoDB" id="440325at2759"/>
<dbReference type="GO" id="GO:0005737">
    <property type="term" value="C:cytoplasm"/>
    <property type="evidence" value="ECO:0007669"/>
    <property type="project" value="TreeGrafter"/>
</dbReference>
<dbReference type="PANTHER" id="PTHR43570">
    <property type="entry name" value="ALDEHYDE DEHYDROGENASE"/>
    <property type="match status" value="1"/>
</dbReference>
<feature type="non-terminal residue" evidence="2">
    <location>
        <position position="1"/>
    </location>
</feature>
<dbReference type="EMBL" id="JAACXV010003989">
    <property type="protein sequence ID" value="KAF7277137.1"/>
    <property type="molecule type" value="Genomic_DNA"/>
</dbReference>
<dbReference type="InterPro" id="IPR012394">
    <property type="entry name" value="Aldehyde_DH_NAD(P)"/>
</dbReference>
<dbReference type="InterPro" id="IPR016161">
    <property type="entry name" value="Ald_DH/histidinol_DH"/>
</dbReference>
<accession>A0A834INA7</accession>
<name>A0A834INA7_RHYFE</name>
<dbReference type="Proteomes" id="UP000625711">
    <property type="component" value="Unassembled WGS sequence"/>
</dbReference>
<keyword evidence="4" id="KW-1185">Reference proteome</keyword>
<dbReference type="GO" id="GO:0004029">
    <property type="term" value="F:aldehyde dehydrogenase (NAD+) activity"/>
    <property type="evidence" value="ECO:0007669"/>
    <property type="project" value="TreeGrafter"/>
</dbReference>
<dbReference type="AlphaFoldDB" id="A0A834INA7"/>